<dbReference type="Gene3D" id="3.10.20.90">
    <property type="entry name" value="Phosphatidylinositol 3-kinase Catalytic Subunit, Chain A, domain 1"/>
    <property type="match status" value="1"/>
</dbReference>
<keyword evidence="5" id="KW-0804">Transcription</keyword>
<dbReference type="InterPro" id="IPR053793">
    <property type="entry name" value="PB1-like"/>
</dbReference>
<dbReference type="GO" id="GO:0009734">
    <property type="term" value="P:auxin-activated signaling pathway"/>
    <property type="evidence" value="ECO:0007669"/>
    <property type="project" value="UniProtKB-UniRule"/>
</dbReference>
<comment type="similarity">
    <text evidence="2 5">Belongs to the Aux/IAA family.</text>
</comment>
<dbReference type="GO" id="GO:0005634">
    <property type="term" value="C:nucleus"/>
    <property type="evidence" value="ECO:0007669"/>
    <property type="project" value="UniProtKB-SubCell"/>
</dbReference>
<evidence type="ECO:0000256" key="4">
    <source>
        <dbReference type="ARBA" id="ARBA00023294"/>
    </source>
</evidence>
<keyword evidence="5" id="KW-0805">Transcription regulation</keyword>
<reference evidence="7" key="1">
    <citation type="submission" date="2021-08" db="EMBL/GenBank/DDBJ databases">
        <title>WGS assembly of Ceratopteris richardii.</title>
        <authorList>
            <person name="Marchant D.B."/>
            <person name="Chen G."/>
            <person name="Jenkins J."/>
            <person name="Shu S."/>
            <person name="Leebens-Mack J."/>
            <person name="Grimwood J."/>
            <person name="Schmutz J."/>
            <person name="Soltis P."/>
            <person name="Soltis D."/>
            <person name="Chen Z.-H."/>
        </authorList>
    </citation>
    <scope>NUCLEOTIDE SEQUENCE</scope>
    <source>
        <strain evidence="7">Whitten #5841</strain>
        <tissue evidence="7">Leaf</tissue>
    </source>
</reference>
<proteinExistence type="inferred from homology"/>
<comment type="function">
    <text evidence="5">Aux/IAA proteins are short-lived transcriptional factors that function as repressors of early auxin response genes at low auxin concentrations.</text>
</comment>
<dbReference type="AlphaFoldDB" id="A0A8T2R6X8"/>
<dbReference type="EMBL" id="CM035434">
    <property type="protein sequence ID" value="KAH7291531.1"/>
    <property type="molecule type" value="Genomic_DNA"/>
</dbReference>
<sequence>MISRTQGIGKQCLLDMATDTQLSIAGFAPTNFSSEASAPSYTQSTSSTIISPGTLDPTEALCESSAQSGSTSIVKEQDYMGMSDTLPAGPKSLSECKEFPLDVSLNEDEPDLRLALGLSSVKAECDHAGLHPLRGLMIEHARNMASHTLAEAQDSTKNTSHSSRLLPQYTGDSLVATEKKMDIFSPTGFSCSSPMESGLKNAKRLFSDTVYYNVGAGADDANASSVFVPGSMRTMIRRHEVPQNTFCKQSQTSYWGVSQAISRPSEPQHGHSSHLEATSMKFKDLSRGLTLESEDMDPDTADGPLSKEHVVGWPPVRSYRRSAINSGRSRSAGTEMDANAALYVKVNMAGIPIGRKVDLNAYRNYEELLSALEEMFSSHVGEGIRFLHARAFVLTYEDKEGDWMLVGDVPWGMFVNTVKRLLITRGSDTACLGPSASRNLL</sequence>
<evidence type="ECO:0000256" key="3">
    <source>
        <dbReference type="ARBA" id="ARBA00022491"/>
    </source>
</evidence>
<comment type="subunit">
    <text evidence="5">Homodimers and heterodimers.</text>
</comment>
<dbReference type="InterPro" id="IPR003311">
    <property type="entry name" value="AUX_IAA"/>
</dbReference>
<accession>A0A8T2R6X8</accession>
<feature type="domain" description="PB1" evidence="6">
    <location>
        <begin position="341"/>
        <end position="426"/>
    </location>
</feature>
<gene>
    <name evidence="7" type="ORF">KP509_29G020600</name>
</gene>
<dbReference type="OrthoDB" id="1925392at2759"/>
<keyword evidence="5" id="KW-0539">Nucleus</keyword>
<evidence type="ECO:0000313" key="8">
    <source>
        <dbReference type="Proteomes" id="UP000825935"/>
    </source>
</evidence>
<evidence type="ECO:0000259" key="6">
    <source>
        <dbReference type="PROSITE" id="PS51745"/>
    </source>
</evidence>
<dbReference type="PROSITE" id="PS51745">
    <property type="entry name" value="PB1"/>
    <property type="match status" value="1"/>
</dbReference>
<name>A0A8T2R6X8_CERRI</name>
<evidence type="ECO:0000313" key="7">
    <source>
        <dbReference type="EMBL" id="KAH7291531.1"/>
    </source>
</evidence>
<organism evidence="7 8">
    <name type="scientific">Ceratopteris richardii</name>
    <name type="common">Triangle waterfern</name>
    <dbReference type="NCBI Taxonomy" id="49495"/>
    <lineage>
        <taxon>Eukaryota</taxon>
        <taxon>Viridiplantae</taxon>
        <taxon>Streptophyta</taxon>
        <taxon>Embryophyta</taxon>
        <taxon>Tracheophyta</taxon>
        <taxon>Polypodiopsida</taxon>
        <taxon>Polypodiidae</taxon>
        <taxon>Polypodiales</taxon>
        <taxon>Pteridineae</taxon>
        <taxon>Pteridaceae</taxon>
        <taxon>Parkerioideae</taxon>
        <taxon>Ceratopteris</taxon>
    </lineage>
</organism>
<evidence type="ECO:0000256" key="1">
    <source>
        <dbReference type="ARBA" id="ARBA00004123"/>
    </source>
</evidence>
<keyword evidence="3 5" id="KW-0678">Repressor</keyword>
<dbReference type="InterPro" id="IPR033389">
    <property type="entry name" value="AUX/IAA_dom"/>
</dbReference>
<dbReference type="Pfam" id="PF02309">
    <property type="entry name" value="AUX_IAA"/>
    <property type="match status" value="1"/>
</dbReference>
<dbReference type="PANTHER" id="PTHR31734">
    <property type="entry name" value="AUXIN-RESPONSIVE PROTEIN IAA17"/>
    <property type="match status" value="1"/>
</dbReference>
<comment type="subcellular location">
    <subcellularLocation>
        <location evidence="1 5">Nucleus</location>
    </subcellularLocation>
</comment>
<evidence type="ECO:0000256" key="2">
    <source>
        <dbReference type="ARBA" id="ARBA00006728"/>
    </source>
</evidence>
<keyword evidence="8" id="KW-1185">Reference proteome</keyword>
<dbReference type="PANTHER" id="PTHR31734:SF28">
    <property type="entry name" value="AUXIN-RESPONSIVE PROTEIN IAA13"/>
    <property type="match status" value="1"/>
</dbReference>
<dbReference type="SUPFAM" id="SSF54277">
    <property type="entry name" value="CAD &amp; PB1 domains"/>
    <property type="match status" value="1"/>
</dbReference>
<protein>
    <recommendedName>
        <fullName evidence="5">Auxin-responsive protein</fullName>
    </recommendedName>
</protein>
<dbReference type="Proteomes" id="UP000825935">
    <property type="component" value="Chromosome 29"/>
</dbReference>
<comment type="caution">
    <text evidence="7">The sequence shown here is derived from an EMBL/GenBank/DDBJ whole genome shotgun (WGS) entry which is preliminary data.</text>
</comment>
<evidence type="ECO:0000256" key="5">
    <source>
        <dbReference type="RuleBase" id="RU004549"/>
    </source>
</evidence>
<keyword evidence="4 5" id="KW-0927">Auxin signaling pathway</keyword>
<dbReference type="GO" id="GO:0006355">
    <property type="term" value="P:regulation of DNA-templated transcription"/>
    <property type="evidence" value="ECO:0007669"/>
    <property type="project" value="InterPro"/>
</dbReference>